<reference evidence="3 4" key="1">
    <citation type="submission" date="2016-11" db="EMBL/GenBank/DDBJ databases">
        <title>Whole genomes of Flavobacteriaceae.</title>
        <authorList>
            <person name="Stine C."/>
            <person name="Li C."/>
            <person name="Tadesse D."/>
        </authorList>
    </citation>
    <scope>NUCLEOTIDE SEQUENCE [LARGE SCALE GENOMIC DNA]</scope>
    <source>
        <strain evidence="3 4">DSM 15937</strain>
    </source>
</reference>
<dbReference type="EMBL" id="MUGV01000009">
    <property type="protein sequence ID" value="OXA81098.1"/>
    <property type="molecule type" value="Genomic_DNA"/>
</dbReference>
<evidence type="ECO:0000256" key="1">
    <source>
        <dbReference type="ARBA" id="ARBA00022801"/>
    </source>
</evidence>
<dbReference type="Proteomes" id="UP000198382">
    <property type="component" value="Unassembled WGS sequence"/>
</dbReference>
<feature type="domain" description="Sialate O-acetylesterase" evidence="2">
    <location>
        <begin position="392"/>
        <end position="509"/>
    </location>
</feature>
<dbReference type="InterPro" id="IPR008979">
    <property type="entry name" value="Galactose-bd-like_sf"/>
</dbReference>
<gene>
    <name evidence="3" type="ORF">B0A65_04760</name>
</gene>
<evidence type="ECO:0000313" key="3">
    <source>
        <dbReference type="EMBL" id="OXA81098.1"/>
    </source>
</evidence>
<evidence type="ECO:0000313" key="4">
    <source>
        <dbReference type="Proteomes" id="UP000198382"/>
    </source>
</evidence>
<dbReference type="PANTHER" id="PTHR22901:SF0">
    <property type="entry name" value="SIALATE O-ACETYLESTERASE"/>
    <property type="match status" value="1"/>
</dbReference>
<proteinExistence type="predicted"/>
<keyword evidence="4" id="KW-1185">Reference proteome</keyword>
<sequence>MFAVNAWCKISLPGFVSDGMVLQRDAKLPIWGWADSGEKITVRFQKQVKTAITGKDGKWHLNLDPVSSGGPYTIEFLGKNKIEVKNVLVGDVFLATGQSNMEFTTYSVTNSRDEILKANFPDIHFFRAALNVANQPIDTLKGDWKEVSPETVGDFSGVAYFFARELYQKKKIPIGVIVTAWGGSPIEPWIRAEDLQRFPEFQNELLNLKTGRDWHSTFIQYESDMKSFHESNLGVKNGVNLTVYNDDEWESVEFPFDLKALEIADNYGGNVWIRKRFDLNESFNSNLKSTLFLGKINGNVNLYINGNEITKSEKKEDGTYFIIPENVLQQTNNQIALKFLEIWGGNIGEMGQTVFIQNESSKMNITGNWKFNSKIEMKIPDYVSSNTTPSTIYNAMIAPLIPFAIKGVIWYQGESNVDRAKQYQTLFPALIEGWRKQWKSDFPFLFVQLAGFMEDKKEPSDYKWAALREAQQTTLKLPKTGMAVAIDLGEKNDIHPKNKQDVGKRLALAAEKVVYGNTEIVDSGPTFKSFSVDNGKIRIQFENFGSGLLLKDKYGYVRGFSIAGNDKIFKWAKGFQEGNNIILYNDEIENPTAVRYDWGNSPDGNLYNQVGLPAVPFRTDDYPLHFE</sequence>
<protein>
    <recommendedName>
        <fullName evidence="2">Sialate O-acetylesterase domain-containing protein</fullName>
    </recommendedName>
</protein>
<comment type="caution">
    <text evidence="3">The sequence shown here is derived from an EMBL/GenBank/DDBJ whole genome shotgun (WGS) entry which is preliminary data.</text>
</comment>
<dbReference type="InterPro" id="IPR036514">
    <property type="entry name" value="SGNH_hydro_sf"/>
</dbReference>
<feature type="domain" description="Sialate O-acetylesterase" evidence="2">
    <location>
        <begin position="90"/>
        <end position="193"/>
    </location>
</feature>
<evidence type="ECO:0000259" key="2">
    <source>
        <dbReference type="Pfam" id="PF03629"/>
    </source>
</evidence>
<dbReference type="InterPro" id="IPR005181">
    <property type="entry name" value="SASA"/>
</dbReference>
<dbReference type="PANTHER" id="PTHR22901">
    <property type="entry name" value="SIALATE O-ACETYLESTERASE"/>
    <property type="match status" value="1"/>
</dbReference>
<accession>A0ABX4BU62</accession>
<dbReference type="InterPro" id="IPR039329">
    <property type="entry name" value="SIAE"/>
</dbReference>
<organism evidence="3 4">
    <name type="scientific">Flavobacterium frigidimaris</name>
    <dbReference type="NCBI Taxonomy" id="262320"/>
    <lineage>
        <taxon>Bacteria</taxon>
        <taxon>Pseudomonadati</taxon>
        <taxon>Bacteroidota</taxon>
        <taxon>Flavobacteriia</taxon>
        <taxon>Flavobacteriales</taxon>
        <taxon>Flavobacteriaceae</taxon>
        <taxon>Flavobacterium</taxon>
    </lineage>
</organism>
<dbReference type="Pfam" id="PF03629">
    <property type="entry name" value="SASA"/>
    <property type="match status" value="2"/>
</dbReference>
<dbReference type="SUPFAM" id="SSF52266">
    <property type="entry name" value="SGNH hydrolase"/>
    <property type="match status" value="1"/>
</dbReference>
<keyword evidence="1" id="KW-0378">Hydrolase</keyword>
<dbReference type="Gene3D" id="3.40.50.1110">
    <property type="entry name" value="SGNH hydrolase"/>
    <property type="match status" value="2"/>
</dbReference>
<dbReference type="SUPFAM" id="SSF49785">
    <property type="entry name" value="Galactose-binding domain-like"/>
    <property type="match status" value="1"/>
</dbReference>
<name>A0ABX4BU62_FLAFR</name>